<evidence type="ECO:0000313" key="7">
    <source>
        <dbReference type="Proteomes" id="UP000530670"/>
    </source>
</evidence>
<keyword evidence="3" id="KW-0808">Transferase</keyword>
<organism evidence="6 7">
    <name type="scientific">Fusarium tjaetaba</name>
    <dbReference type="NCBI Taxonomy" id="1567544"/>
    <lineage>
        <taxon>Eukaryota</taxon>
        <taxon>Fungi</taxon>
        <taxon>Dikarya</taxon>
        <taxon>Ascomycota</taxon>
        <taxon>Pezizomycotina</taxon>
        <taxon>Sordariomycetes</taxon>
        <taxon>Hypocreomycetidae</taxon>
        <taxon>Hypocreales</taxon>
        <taxon>Nectriaceae</taxon>
        <taxon>Fusarium</taxon>
        <taxon>Fusarium fujikuroi species complex</taxon>
    </lineage>
</organism>
<dbReference type="InterPro" id="IPR015421">
    <property type="entry name" value="PyrdxlP-dep_Trfase_major"/>
</dbReference>
<dbReference type="OrthoDB" id="2382073at2759"/>
<dbReference type="GO" id="GO:0030170">
    <property type="term" value="F:pyridoxal phosphate binding"/>
    <property type="evidence" value="ECO:0007669"/>
    <property type="project" value="InterPro"/>
</dbReference>
<dbReference type="Proteomes" id="UP000530670">
    <property type="component" value="Unassembled WGS sequence"/>
</dbReference>
<evidence type="ECO:0000259" key="5">
    <source>
        <dbReference type="Pfam" id="PF00155"/>
    </source>
</evidence>
<evidence type="ECO:0000256" key="2">
    <source>
        <dbReference type="ARBA" id="ARBA00010008"/>
    </source>
</evidence>
<evidence type="ECO:0000256" key="1">
    <source>
        <dbReference type="ARBA" id="ARBA00001933"/>
    </source>
</evidence>
<reference evidence="6 7" key="1">
    <citation type="submission" date="2020-05" db="EMBL/GenBank/DDBJ databases">
        <title>Identification and distribution of gene clusters putatively required for synthesis of sphingolipid metabolism inhibitors in phylogenetically diverse species of the filamentous fungus Fusarium.</title>
        <authorList>
            <person name="Kim H.-S."/>
            <person name="Busman M."/>
            <person name="Brown D.W."/>
            <person name="Divon H."/>
            <person name="Uhlig S."/>
            <person name="Proctor R.H."/>
        </authorList>
    </citation>
    <scope>NUCLEOTIDE SEQUENCE [LARGE SCALE GENOMIC DNA]</scope>
    <source>
        <strain evidence="6 7">NRRL 66243</strain>
    </source>
</reference>
<dbReference type="InterPro" id="IPR050087">
    <property type="entry name" value="AON_synthase_class-II"/>
</dbReference>
<keyword evidence="4" id="KW-0663">Pyridoxal phosphate</keyword>
<dbReference type="PANTHER" id="PTHR13693">
    <property type="entry name" value="CLASS II AMINOTRANSFERASE/8-AMINO-7-OXONONANOATE SYNTHASE"/>
    <property type="match status" value="1"/>
</dbReference>
<dbReference type="InterPro" id="IPR015424">
    <property type="entry name" value="PyrdxlP-dep_Trfase"/>
</dbReference>
<sequence>MSKSDALQRNLQLILRDRQRRGWQLEPPAPGTLTDMVDFGSNDTLSLSSSGLLGKEFLKELGKYPNFILGGRASRWGEGSTDYLLQLEEYIAKFHKAESALFFQTGYEANVAAFSTLTQPHDVVLYDSLVHTSIREGMYRSRATALPFTHNDLTSLRQRLLDTKNQHEGVRSGLSLVFIALESFYSMDGDAAPLEAIVREVKEQLPHGNAVFVIDEAHSTGLVGPKGSGLVSHLGLEKEFSIRVHTFGKAHGASGGKFQVDFCVRGLIFSTAPTFTTLAAVKAGYSILASADGERRRELIQSNINLFYNAVSKHAAWPSCQHLGIITIPMKPVCDTLKSPIIPVIAPYGGATALGQFLSDANFRVLVVHFPVVPKDKERVRINLHADHTSEEILSLVDLIIEWTQSRRKVGMSASHL</sequence>
<dbReference type="SUPFAM" id="SSF53383">
    <property type="entry name" value="PLP-dependent transferases"/>
    <property type="match status" value="1"/>
</dbReference>
<dbReference type="PANTHER" id="PTHR13693:SF77">
    <property type="entry name" value="8-AMINO-7-OXONONANOATE SYNTHASE"/>
    <property type="match status" value="1"/>
</dbReference>
<dbReference type="GO" id="GO:0016740">
    <property type="term" value="F:transferase activity"/>
    <property type="evidence" value="ECO:0007669"/>
    <property type="project" value="UniProtKB-KW"/>
</dbReference>
<evidence type="ECO:0000313" key="6">
    <source>
        <dbReference type="EMBL" id="KAF5615613.1"/>
    </source>
</evidence>
<comment type="cofactor">
    <cofactor evidence="1">
        <name>pyridoxal 5'-phosphate</name>
        <dbReference type="ChEBI" id="CHEBI:597326"/>
    </cofactor>
</comment>
<comment type="similarity">
    <text evidence="2">Belongs to the class-II pyridoxal-phosphate-dependent aminotransferase family. BioF subfamily.</text>
</comment>
<accession>A0A8H5QJD3</accession>
<evidence type="ECO:0000256" key="4">
    <source>
        <dbReference type="ARBA" id="ARBA00022898"/>
    </source>
</evidence>
<dbReference type="Gene3D" id="3.40.640.10">
    <property type="entry name" value="Type I PLP-dependent aspartate aminotransferase-like (Major domain)"/>
    <property type="match status" value="1"/>
</dbReference>
<dbReference type="AlphaFoldDB" id="A0A8H5QJD3"/>
<proteinExistence type="inferred from homology"/>
<dbReference type="GeneID" id="59298717"/>
<dbReference type="Gene3D" id="3.90.1150.10">
    <property type="entry name" value="Aspartate Aminotransferase, domain 1"/>
    <property type="match status" value="1"/>
</dbReference>
<dbReference type="RefSeq" id="XP_037199675.1">
    <property type="nucleotide sequence ID" value="XM_037346447.1"/>
</dbReference>
<name>A0A8H5QJD3_9HYPO</name>
<feature type="domain" description="Aminotransferase class I/classII large" evidence="5">
    <location>
        <begin position="35"/>
        <end position="398"/>
    </location>
</feature>
<dbReference type="InterPro" id="IPR015422">
    <property type="entry name" value="PyrdxlP-dep_Trfase_small"/>
</dbReference>
<protein>
    <submittedName>
        <fullName evidence="6">8-amino-7-oxononanoate synthase</fullName>
    </submittedName>
</protein>
<evidence type="ECO:0000256" key="3">
    <source>
        <dbReference type="ARBA" id="ARBA00022679"/>
    </source>
</evidence>
<dbReference type="EMBL" id="JAAQRI010000401">
    <property type="protein sequence ID" value="KAF5615613.1"/>
    <property type="molecule type" value="Genomic_DNA"/>
</dbReference>
<gene>
    <name evidence="6" type="ORF">FTJAE_13315</name>
</gene>
<keyword evidence="7" id="KW-1185">Reference proteome</keyword>
<comment type="caution">
    <text evidence="6">The sequence shown here is derived from an EMBL/GenBank/DDBJ whole genome shotgun (WGS) entry which is preliminary data.</text>
</comment>
<dbReference type="Pfam" id="PF00155">
    <property type="entry name" value="Aminotran_1_2"/>
    <property type="match status" value="1"/>
</dbReference>
<dbReference type="InterPro" id="IPR004839">
    <property type="entry name" value="Aminotransferase_I/II_large"/>
</dbReference>